<evidence type="ECO:0000313" key="1">
    <source>
        <dbReference type="EMBL" id="JAD54078.1"/>
    </source>
</evidence>
<accession>A0A0A9AW48</accession>
<protein>
    <submittedName>
        <fullName evidence="1">Uncharacterized protein</fullName>
    </submittedName>
</protein>
<sequence>MCSFALLSS</sequence>
<proteinExistence type="predicted"/>
<reference evidence="1" key="2">
    <citation type="journal article" date="2015" name="Data Brief">
        <title>Shoot transcriptome of the giant reed, Arundo donax.</title>
        <authorList>
            <person name="Barrero R.A."/>
            <person name="Guerrero F.D."/>
            <person name="Moolhuijzen P."/>
            <person name="Goolsby J.A."/>
            <person name="Tidwell J."/>
            <person name="Bellgard S.E."/>
            <person name="Bellgard M.I."/>
        </authorList>
    </citation>
    <scope>NUCLEOTIDE SEQUENCE</scope>
    <source>
        <tissue evidence="1">Shoot tissue taken approximately 20 cm above the soil surface</tissue>
    </source>
</reference>
<organism evidence="1">
    <name type="scientific">Arundo donax</name>
    <name type="common">Giant reed</name>
    <name type="synonym">Donax arundinaceus</name>
    <dbReference type="NCBI Taxonomy" id="35708"/>
    <lineage>
        <taxon>Eukaryota</taxon>
        <taxon>Viridiplantae</taxon>
        <taxon>Streptophyta</taxon>
        <taxon>Embryophyta</taxon>
        <taxon>Tracheophyta</taxon>
        <taxon>Spermatophyta</taxon>
        <taxon>Magnoliopsida</taxon>
        <taxon>Liliopsida</taxon>
        <taxon>Poales</taxon>
        <taxon>Poaceae</taxon>
        <taxon>PACMAD clade</taxon>
        <taxon>Arundinoideae</taxon>
        <taxon>Arundineae</taxon>
        <taxon>Arundo</taxon>
    </lineage>
</organism>
<dbReference type="EMBL" id="GBRH01243817">
    <property type="protein sequence ID" value="JAD54078.1"/>
    <property type="molecule type" value="Transcribed_RNA"/>
</dbReference>
<name>A0A0A9AW48_ARUDO</name>
<reference evidence="1" key="1">
    <citation type="submission" date="2014-09" db="EMBL/GenBank/DDBJ databases">
        <authorList>
            <person name="Magalhaes I.L.F."/>
            <person name="Oliveira U."/>
            <person name="Santos F.R."/>
            <person name="Vidigal T.H.D.A."/>
            <person name="Brescovit A.D."/>
            <person name="Santos A.J."/>
        </authorList>
    </citation>
    <scope>NUCLEOTIDE SEQUENCE</scope>
    <source>
        <tissue evidence="1">Shoot tissue taken approximately 20 cm above the soil surface</tissue>
    </source>
</reference>